<evidence type="ECO:0000313" key="1">
    <source>
        <dbReference type="EMBL" id="PBK68054.1"/>
    </source>
</evidence>
<reference evidence="2" key="1">
    <citation type="journal article" date="2017" name="Nat. Ecol. Evol.">
        <title>Genome expansion and lineage-specific genetic innovations in the forest pathogenic fungi Armillaria.</title>
        <authorList>
            <person name="Sipos G."/>
            <person name="Prasanna A.N."/>
            <person name="Walter M.C."/>
            <person name="O'Connor E."/>
            <person name="Balint B."/>
            <person name="Krizsan K."/>
            <person name="Kiss B."/>
            <person name="Hess J."/>
            <person name="Varga T."/>
            <person name="Slot J."/>
            <person name="Riley R."/>
            <person name="Boka B."/>
            <person name="Rigling D."/>
            <person name="Barry K."/>
            <person name="Lee J."/>
            <person name="Mihaltcheva S."/>
            <person name="LaButti K."/>
            <person name="Lipzen A."/>
            <person name="Waldron R."/>
            <person name="Moloney N.M."/>
            <person name="Sperisen C."/>
            <person name="Kredics L."/>
            <person name="Vagvoelgyi C."/>
            <person name="Patrignani A."/>
            <person name="Fitzpatrick D."/>
            <person name="Nagy I."/>
            <person name="Doyle S."/>
            <person name="Anderson J.B."/>
            <person name="Grigoriev I.V."/>
            <person name="Gueldener U."/>
            <person name="Muensterkoetter M."/>
            <person name="Nagy L.G."/>
        </authorList>
    </citation>
    <scope>NUCLEOTIDE SEQUENCE [LARGE SCALE GENOMIC DNA]</scope>
    <source>
        <strain evidence="2">28-4</strain>
    </source>
</reference>
<gene>
    <name evidence="1" type="ORF">ARMSODRAFT_976325</name>
</gene>
<evidence type="ECO:0000313" key="2">
    <source>
        <dbReference type="Proteomes" id="UP000218334"/>
    </source>
</evidence>
<dbReference type="EMBL" id="KZ293434">
    <property type="protein sequence ID" value="PBK68054.1"/>
    <property type="molecule type" value="Genomic_DNA"/>
</dbReference>
<keyword evidence="2" id="KW-1185">Reference proteome</keyword>
<organism evidence="1 2">
    <name type="scientific">Armillaria solidipes</name>
    <dbReference type="NCBI Taxonomy" id="1076256"/>
    <lineage>
        <taxon>Eukaryota</taxon>
        <taxon>Fungi</taxon>
        <taxon>Dikarya</taxon>
        <taxon>Basidiomycota</taxon>
        <taxon>Agaricomycotina</taxon>
        <taxon>Agaricomycetes</taxon>
        <taxon>Agaricomycetidae</taxon>
        <taxon>Agaricales</taxon>
        <taxon>Marasmiineae</taxon>
        <taxon>Physalacriaceae</taxon>
        <taxon>Armillaria</taxon>
    </lineage>
</organism>
<dbReference type="InterPro" id="IPR029058">
    <property type="entry name" value="AB_hydrolase_fold"/>
</dbReference>
<dbReference type="AlphaFoldDB" id="A0A2H3BGK7"/>
<name>A0A2H3BGK7_9AGAR</name>
<dbReference type="Gene3D" id="3.40.50.1820">
    <property type="entry name" value="alpha/beta hydrolase"/>
    <property type="match status" value="2"/>
</dbReference>
<dbReference type="Proteomes" id="UP000218334">
    <property type="component" value="Unassembled WGS sequence"/>
</dbReference>
<sequence>MDMGDLNAFFRESADVAPVYYFDQLIDHDDPSKGTFKQRYWHNAEFYKEGGPIMQAKSMRAVLYPVSLIRLLQLLDNQWSRRTKFELAQAIEDHVYFAQNVGTTVIVLVRITCRGSCYSGGLVFVDVGLTYTHSDFWQYFEPIRENMPRNCSADVEAVIAYIDELSVRWNLWSWQELQPTTGSETAFYRFCDALEVKDGVSASVNGWGMDHALSAWARSSNPDTALEARADHPAYHSWLWLKRASYHSRTLYILWGFCGEIKLMDIIEMDRRERACVVEFPDAFHTILVPNGDSINAPYGGWGVKNRRLFFANGKCEGDGVCCE</sequence>
<proteinExistence type="predicted"/>
<protein>
    <submittedName>
        <fullName evidence="1">Uncharacterized protein</fullName>
    </submittedName>
</protein>
<accession>A0A2H3BGK7</accession>